<keyword evidence="4" id="KW-1185">Reference proteome</keyword>
<accession>A0A1H1M5K1</accession>
<dbReference type="InterPro" id="IPR000683">
    <property type="entry name" value="Gfo/Idh/MocA-like_OxRdtase_N"/>
</dbReference>
<dbReference type="GO" id="GO:0000166">
    <property type="term" value="F:nucleotide binding"/>
    <property type="evidence" value="ECO:0007669"/>
    <property type="project" value="InterPro"/>
</dbReference>
<protein>
    <submittedName>
        <fullName evidence="3">Predicted dehydrogenase</fullName>
    </submittedName>
</protein>
<dbReference type="AlphaFoldDB" id="A0A1H1M5K1"/>
<evidence type="ECO:0000313" key="3">
    <source>
        <dbReference type="EMBL" id="SDR82073.1"/>
    </source>
</evidence>
<name>A0A1H1M5K1_9ACTN</name>
<dbReference type="STRING" id="630515.SAMN04489812_0010"/>
<dbReference type="InterPro" id="IPR052515">
    <property type="entry name" value="Gfo/Idh/MocA_Oxidoreductase"/>
</dbReference>
<dbReference type="InterPro" id="IPR036291">
    <property type="entry name" value="NAD(P)-bd_dom_sf"/>
</dbReference>
<dbReference type="SUPFAM" id="SSF51735">
    <property type="entry name" value="NAD(P)-binding Rossmann-fold domains"/>
    <property type="match status" value="1"/>
</dbReference>
<dbReference type="OrthoDB" id="9815825at2"/>
<feature type="domain" description="GFO/IDH/MocA-like oxidoreductase" evidence="2">
    <location>
        <begin position="133"/>
        <end position="271"/>
    </location>
</feature>
<reference evidence="3 4" key="1">
    <citation type="submission" date="2016-10" db="EMBL/GenBank/DDBJ databases">
        <authorList>
            <person name="de Groot N.N."/>
        </authorList>
    </citation>
    <scope>NUCLEOTIDE SEQUENCE [LARGE SCALE GENOMIC DNA]</scope>
    <source>
        <strain evidence="3 4">DSM 21800</strain>
    </source>
</reference>
<dbReference type="Pfam" id="PF01408">
    <property type="entry name" value="GFO_IDH_MocA"/>
    <property type="match status" value="1"/>
</dbReference>
<dbReference type="EMBL" id="LT629772">
    <property type="protein sequence ID" value="SDR82073.1"/>
    <property type="molecule type" value="Genomic_DNA"/>
</dbReference>
<dbReference type="PANTHER" id="PTHR43249:SF1">
    <property type="entry name" value="D-GLUCOSIDE 3-DEHYDROGENASE"/>
    <property type="match status" value="1"/>
</dbReference>
<proteinExistence type="predicted"/>
<evidence type="ECO:0000259" key="1">
    <source>
        <dbReference type="Pfam" id="PF01408"/>
    </source>
</evidence>
<sequence>MSKFRIGVIGTGTIAQAHLAAYAANPDVELVAVSDMNLERAKTVADKYDAPRAYGDPHELLSDQGVDGVSICTWNNSHASWAIAAVQAGKHVLVEKPISRTYDEALELQKVVEASDRIVQVGFVRRHSANCQVLKSFIDAGDLGEVYYAKASCIRRMGNPGGWFADKEIAGGGPLLDIGVHVIDLCWYLMGSPRATAVSGHTYNRLGNRANITTYPRYKVSDYDPDKNSVEDMANAVVRFENGASLLVDASYSLHAVKDSIDVSVYGDKGGAALEPNLEIATEKNDTVINIAPQISSGTFEGGPAFRNEIANFVDASLGRVESVAPAWHGVEIMKILDGIYSSAEAGKEITLV</sequence>
<dbReference type="PANTHER" id="PTHR43249">
    <property type="entry name" value="UDP-N-ACETYL-2-AMINO-2-DEOXY-D-GLUCURONATE OXIDASE"/>
    <property type="match status" value="1"/>
</dbReference>
<dbReference type="Proteomes" id="UP000199103">
    <property type="component" value="Chromosome I"/>
</dbReference>
<evidence type="ECO:0000259" key="2">
    <source>
        <dbReference type="Pfam" id="PF22725"/>
    </source>
</evidence>
<dbReference type="SUPFAM" id="SSF55347">
    <property type="entry name" value="Glyceraldehyde-3-phosphate dehydrogenase-like, C-terminal domain"/>
    <property type="match status" value="1"/>
</dbReference>
<dbReference type="Pfam" id="PF22725">
    <property type="entry name" value="GFO_IDH_MocA_C3"/>
    <property type="match status" value="1"/>
</dbReference>
<feature type="domain" description="Gfo/Idh/MocA-like oxidoreductase N-terminal" evidence="1">
    <location>
        <begin position="4"/>
        <end position="123"/>
    </location>
</feature>
<dbReference type="RefSeq" id="WP_091531474.1">
    <property type="nucleotide sequence ID" value="NZ_LT629772.1"/>
</dbReference>
<organism evidence="3 4">
    <name type="scientific">Microlunatus soli</name>
    <dbReference type="NCBI Taxonomy" id="630515"/>
    <lineage>
        <taxon>Bacteria</taxon>
        <taxon>Bacillati</taxon>
        <taxon>Actinomycetota</taxon>
        <taxon>Actinomycetes</taxon>
        <taxon>Propionibacteriales</taxon>
        <taxon>Propionibacteriaceae</taxon>
        <taxon>Microlunatus</taxon>
    </lineage>
</organism>
<dbReference type="Gene3D" id="3.40.50.720">
    <property type="entry name" value="NAD(P)-binding Rossmann-like Domain"/>
    <property type="match status" value="1"/>
</dbReference>
<dbReference type="Gene3D" id="3.30.360.10">
    <property type="entry name" value="Dihydrodipicolinate Reductase, domain 2"/>
    <property type="match status" value="1"/>
</dbReference>
<gene>
    <name evidence="3" type="ORF">SAMN04489812_0010</name>
</gene>
<dbReference type="InterPro" id="IPR055170">
    <property type="entry name" value="GFO_IDH_MocA-like_dom"/>
</dbReference>
<evidence type="ECO:0000313" key="4">
    <source>
        <dbReference type="Proteomes" id="UP000199103"/>
    </source>
</evidence>